<keyword evidence="1" id="KW-0175">Coiled coil</keyword>
<proteinExistence type="predicted"/>
<dbReference type="InterPro" id="IPR007630">
    <property type="entry name" value="RNA_pol_sigma70_r4"/>
</dbReference>
<dbReference type="Gene3D" id="1.20.140.160">
    <property type="match status" value="1"/>
</dbReference>
<reference evidence="4" key="1">
    <citation type="journal article" date="2019" name="Int. J. Syst. Evol. Microbiol.">
        <title>The Global Catalogue of Microorganisms (GCM) 10K type strain sequencing project: providing services to taxonomists for standard genome sequencing and annotation.</title>
        <authorList>
            <consortium name="The Broad Institute Genomics Platform"/>
            <consortium name="The Broad Institute Genome Sequencing Center for Infectious Disease"/>
            <person name="Wu L."/>
            <person name="Ma J."/>
        </authorList>
    </citation>
    <scope>NUCLEOTIDE SEQUENCE [LARGE SCALE GENOMIC DNA]</scope>
    <source>
        <strain evidence="4">CCUG 49339</strain>
    </source>
</reference>
<feature type="domain" description="RNA polymerase sigma-70 region 4" evidence="2">
    <location>
        <begin position="212"/>
        <end position="259"/>
    </location>
</feature>
<dbReference type="NCBIfam" id="TIGR02937">
    <property type="entry name" value="sigma70-ECF"/>
    <property type="match status" value="1"/>
</dbReference>
<dbReference type="SUPFAM" id="SSF88659">
    <property type="entry name" value="Sigma3 and sigma4 domains of RNA polymerase sigma factors"/>
    <property type="match status" value="1"/>
</dbReference>
<dbReference type="Pfam" id="PF04545">
    <property type="entry name" value="Sigma70_r4"/>
    <property type="match status" value="1"/>
</dbReference>
<accession>A0ABW4LUC3</accession>
<protein>
    <submittedName>
        <fullName evidence="3">Sigma-70 family RNA polymerase sigma factor</fullName>
    </submittedName>
</protein>
<sequence length="270" mass="31872">MFYEVKGSFKYPDLPTEKLIDVSLYYSRKILIPYEISKERPVFIASELEDLAIQIMKELKEVEVELKKKNTKMKMDHFVLLNEKYSDYLESSNNHKNNRIFSSFLDDIHNQFLLILSLFSYKNYPFVLDDVFRKHFFEYRFISYLTTYFYYESVQFDKKVRKRNEKECAILDSPIDDGITLKDSIATKGEVTSKKETFKETVTNDLLVESFKALSALQQDILNFYYVEGYKEREISEMLNISQQAVSKSKRKAIDKLKKLMKGGCGYGRG</sequence>
<evidence type="ECO:0000313" key="3">
    <source>
        <dbReference type="EMBL" id="MFD1738722.1"/>
    </source>
</evidence>
<comment type="caution">
    <text evidence="3">The sequence shown here is derived from an EMBL/GenBank/DDBJ whole genome shotgun (WGS) entry which is preliminary data.</text>
</comment>
<dbReference type="RefSeq" id="WP_377929941.1">
    <property type="nucleotide sequence ID" value="NZ_JBHUEM010000046.1"/>
</dbReference>
<organism evidence="3 4">
    <name type="scientific">Bacillus salitolerans</name>
    <dbReference type="NCBI Taxonomy" id="1437434"/>
    <lineage>
        <taxon>Bacteria</taxon>
        <taxon>Bacillati</taxon>
        <taxon>Bacillota</taxon>
        <taxon>Bacilli</taxon>
        <taxon>Bacillales</taxon>
        <taxon>Bacillaceae</taxon>
        <taxon>Bacillus</taxon>
    </lineage>
</organism>
<dbReference type="InterPro" id="IPR013324">
    <property type="entry name" value="RNA_pol_sigma_r3/r4-like"/>
</dbReference>
<dbReference type="InterPro" id="IPR014284">
    <property type="entry name" value="RNA_pol_sigma-70_dom"/>
</dbReference>
<name>A0ABW4LUC3_9BACI</name>
<feature type="coiled-coil region" evidence="1">
    <location>
        <begin position="45"/>
        <end position="76"/>
    </location>
</feature>
<evidence type="ECO:0000259" key="2">
    <source>
        <dbReference type="Pfam" id="PF04545"/>
    </source>
</evidence>
<evidence type="ECO:0000256" key="1">
    <source>
        <dbReference type="SAM" id="Coils"/>
    </source>
</evidence>
<gene>
    <name evidence="3" type="ORF">ACFSCX_19585</name>
</gene>
<dbReference type="Proteomes" id="UP001597214">
    <property type="component" value="Unassembled WGS sequence"/>
</dbReference>
<dbReference type="EMBL" id="JBHUEM010000046">
    <property type="protein sequence ID" value="MFD1738722.1"/>
    <property type="molecule type" value="Genomic_DNA"/>
</dbReference>
<keyword evidence="4" id="KW-1185">Reference proteome</keyword>
<evidence type="ECO:0000313" key="4">
    <source>
        <dbReference type="Proteomes" id="UP001597214"/>
    </source>
</evidence>